<reference evidence="4" key="1">
    <citation type="submission" date="2012-12" db="EMBL/GenBank/DDBJ databases">
        <authorList>
            <person name="Hellsten U."/>
            <person name="Grimwood J."/>
            <person name="Chapman J.A."/>
            <person name="Shapiro H."/>
            <person name="Aerts A."/>
            <person name="Otillar R.P."/>
            <person name="Terry A.Y."/>
            <person name="Boore J.L."/>
            <person name="Simakov O."/>
            <person name="Marletaz F."/>
            <person name="Cho S.-J."/>
            <person name="Edsinger-Gonzales E."/>
            <person name="Havlak P."/>
            <person name="Kuo D.-H."/>
            <person name="Larsson T."/>
            <person name="Lv J."/>
            <person name="Arendt D."/>
            <person name="Savage R."/>
            <person name="Osoegawa K."/>
            <person name="de Jong P."/>
            <person name="Lindberg D.R."/>
            <person name="Seaver E.C."/>
            <person name="Weisblat D.A."/>
            <person name="Putnam N.H."/>
            <person name="Grigoriev I.V."/>
            <person name="Rokhsar D.S."/>
        </authorList>
    </citation>
    <scope>NUCLEOTIDE SEQUENCE</scope>
</reference>
<proteinExistence type="predicted"/>
<dbReference type="CTD" id="20201974"/>
<organism evidence="3 4">
    <name type="scientific">Helobdella robusta</name>
    <name type="common">Californian leech</name>
    <dbReference type="NCBI Taxonomy" id="6412"/>
    <lineage>
        <taxon>Eukaryota</taxon>
        <taxon>Metazoa</taxon>
        <taxon>Spiralia</taxon>
        <taxon>Lophotrochozoa</taxon>
        <taxon>Annelida</taxon>
        <taxon>Clitellata</taxon>
        <taxon>Hirudinea</taxon>
        <taxon>Rhynchobdellida</taxon>
        <taxon>Glossiphoniidae</taxon>
        <taxon>Helobdella</taxon>
    </lineage>
</organism>
<dbReference type="AlphaFoldDB" id="T1EZH4"/>
<dbReference type="RefSeq" id="XP_009011302.1">
    <property type="nucleotide sequence ID" value="XM_009013054.1"/>
</dbReference>
<dbReference type="EnsemblMetazoa" id="HelroT167552">
    <property type="protein sequence ID" value="HelroP167552"/>
    <property type="gene ID" value="HelroG167552"/>
</dbReference>
<dbReference type="Proteomes" id="UP000015101">
    <property type="component" value="Unassembled WGS sequence"/>
</dbReference>
<dbReference type="HOGENOM" id="CLU_1231084_0_0_1"/>
<protein>
    <submittedName>
        <fullName evidence="2 3">Uncharacterized protein</fullName>
    </submittedName>
</protein>
<keyword evidence="4" id="KW-1185">Reference proteome</keyword>
<reference evidence="3" key="3">
    <citation type="submission" date="2015-06" db="UniProtKB">
        <authorList>
            <consortium name="EnsemblMetazoa"/>
        </authorList>
    </citation>
    <scope>IDENTIFICATION</scope>
</reference>
<dbReference type="EMBL" id="KB095858">
    <property type="protein sequence ID" value="ESO11033.1"/>
    <property type="molecule type" value="Genomic_DNA"/>
</dbReference>
<dbReference type="KEGG" id="hro:HELRODRAFT_167552"/>
<sequence>MFLDAKNATVPNPDLNPNPGIRKKFGSVDPNGRPRPDRIQSYLQLISNSIDMVKKDRDYIIALEKQMEEDGKTREKMDQRKRRLLEHRRVQDLLDKGVVKQGELMKQEVKDFKLLHEEFFENKIQMARCPSPSPVKNTPLFHKKKSIFLTSEYLSKVLSNNFKKVVMKKNNGEDLESALELDYPDPVLKQMSNATKVDELYLLAEKVVQRTEEGCKDIEMALNNF</sequence>
<name>T1EZH4_HELRO</name>
<feature type="region of interest" description="Disordered" evidence="1">
    <location>
        <begin position="1"/>
        <end position="35"/>
    </location>
</feature>
<evidence type="ECO:0000256" key="1">
    <source>
        <dbReference type="SAM" id="MobiDB-lite"/>
    </source>
</evidence>
<evidence type="ECO:0000313" key="4">
    <source>
        <dbReference type="Proteomes" id="UP000015101"/>
    </source>
</evidence>
<evidence type="ECO:0000313" key="3">
    <source>
        <dbReference type="EnsemblMetazoa" id="HelroP167552"/>
    </source>
</evidence>
<accession>T1EZH4</accession>
<reference evidence="2 4" key="2">
    <citation type="journal article" date="2013" name="Nature">
        <title>Insights into bilaterian evolution from three spiralian genomes.</title>
        <authorList>
            <person name="Simakov O."/>
            <person name="Marletaz F."/>
            <person name="Cho S.J."/>
            <person name="Edsinger-Gonzales E."/>
            <person name="Havlak P."/>
            <person name="Hellsten U."/>
            <person name="Kuo D.H."/>
            <person name="Larsson T."/>
            <person name="Lv J."/>
            <person name="Arendt D."/>
            <person name="Savage R."/>
            <person name="Osoegawa K."/>
            <person name="de Jong P."/>
            <person name="Grimwood J."/>
            <person name="Chapman J.A."/>
            <person name="Shapiro H."/>
            <person name="Aerts A."/>
            <person name="Otillar R.P."/>
            <person name="Terry A.Y."/>
            <person name="Boore J.L."/>
            <person name="Grigoriev I.V."/>
            <person name="Lindberg D.R."/>
            <person name="Seaver E.C."/>
            <person name="Weisblat D.A."/>
            <person name="Putnam N.H."/>
            <person name="Rokhsar D.S."/>
        </authorList>
    </citation>
    <scope>NUCLEOTIDE SEQUENCE</scope>
</reference>
<gene>
    <name evidence="3" type="primary">20201974</name>
    <name evidence="2" type="ORF">HELRODRAFT_167552</name>
</gene>
<dbReference type="GeneID" id="20201974"/>
<dbReference type="EMBL" id="AMQM01002805">
    <property type="status" value="NOT_ANNOTATED_CDS"/>
    <property type="molecule type" value="Genomic_DNA"/>
</dbReference>
<evidence type="ECO:0000313" key="2">
    <source>
        <dbReference type="EMBL" id="ESO11033.1"/>
    </source>
</evidence>
<dbReference type="InParanoid" id="T1EZH4"/>